<accession>A0A1B1UBM8</accession>
<dbReference type="InterPro" id="IPR012349">
    <property type="entry name" value="Split_barrel_FMN-bd"/>
</dbReference>
<reference evidence="1 2" key="1">
    <citation type="submission" date="2016-07" db="EMBL/GenBank/DDBJ databases">
        <title>Complete genome sequence of Bradyrhizobium icense LMTR 13T, a potential inoculant strain isolated from lima bean (Phaseolus lunatus) in Peru.</title>
        <authorList>
            <person name="Ormeno-Orrillo E."/>
            <person name="Duran D."/>
            <person name="Rogel M.A."/>
            <person name="Rey L."/>
            <person name="Imperial J."/>
            <person name="Ruiz-Argueso T."/>
            <person name="Martinez-Romero E."/>
        </authorList>
    </citation>
    <scope>NUCLEOTIDE SEQUENCE [LARGE SCALE GENOMIC DNA]</scope>
    <source>
        <strain evidence="1 2">LMTR 13</strain>
    </source>
</reference>
<dbReference type="STRING" id="1274631.LMTR13_07975"/>
<keyword evidence="2" id="KW-1185">Reference proteome</keyword>
<dbReference type="Gene3D" id="2.30.110.10">
    <property type="entry name" value="Electron Transport, Fmn-binding Protein, Chain A"/>
    <property type="match status" value="1"/>
</dbReference>
<dbReference type="KEGG" id="bic:LMTR13_07975"/>
<evidence type="ECO:0000313" key="2">
    <source>
        <dbReference type="Proteomes" id="UP000092839"/>
    </source>
</evidence>
<proteinExistence type="predicted"/>
<name>A0A1B1UBM8_9BRAD</name>
<organism evidence="1 2">
    <name type="scientific">Bradyrhizobium icense</name>
    <dbReference type="NCBI Taxonomy" id="1274631"/>
    <lineage>
        <taxon>Bacteria</taxon>
        <taxon>Pseudomonadati</taxon>
        <taxon>Pseudomonadota</taxon>
        <taxon>Alphaproteobacteria</taxon>
        <taxon>Hyphomicrobiales</taxon>
        <taxon>Nitrobacteraceae</taxon>
        <taxon>Bradyrhizobium</taxon>
    </lineage>
</organism>
<dbReference type="Proteomes" id="UP000092839">
    <property type="component" value="Chromosome"/>
</dbReference>
<dbReference type="EMBL" id="CP016428">
    <property type="protein sequence ID" value="ANW00131.1"/>
    <property type="molecule type" value="Genomic_DNA"/>
</dbReference>
<dbReference type="SUPFAM" id="SSF50475">
    <property type="entry name" value="FMN-binding split barrel"/>
    <property type="match status" value="1"/>
</dbReference>
<sequence>MIFGTISLVTDSAVKQTSCERLMEKYGKPATTRPKGFFPRLDWISVYRLSVEQITGKEQVLPPLERQWPAQDRTKTPNAVVK</sequence>
<protein>
    <submittedName>
        <fullName evidence="1">Uncharacterized protein</fullName>
    </submittedName>
</protein>
<gene>
    <name evidence="1" type="ORF">LMTR13_07975</name>
</gene>
<evidence type="ECO:0000313" key="1">
    <source>
        <dbReference type="EMBL" id="ANW00131.1"/>
    </source>
</evidence>
<dbReference type="AlphaFoldDB" id="A0A1B1UBM8"/>